<dbReference type="EMBL" id="BMNE01000004">
    <property type="protein sequence ID" value="GGN85636.1"/>
    <property type="molecule type" value="Genomic_DNA"/>
</dbReference>
<dbReference type="Proteomes" id="UP000658127">
    <property type="component" value="Unassembled WGS sequence"/>
</dbReference>
<evidence type="ECO:0008006" key="3">
    <source>
        <dbReference type="Google" id="ProtNLM"/>
    </source>
</evidence>
<dbReference type="InterPro" id="IPR036689">
    <property type="entry name" value="ESAT-6-like_sf"/>
</dbReference>
<comment type="caution">
    <text evidence="1">The sequence shown here is derived from an EMBL/GenBank/DDBJ whole genome shotgun (WGS) entry which is preliminary data.</text>
</comment>
<name>A0ABQ2KME9_9NOCA</name>
<evidence type="ECO:0000313" key="2">
    <source>
        <dbReference type="Proteomes" id="UP000658127"/>
    </source>
</evidence>
<reference evidence="2" key="1">
    <citation type="journal article" date="2019" name="Int. J. Syst. Evol. Microbiol.">
        <title>The Global Catalogue of Microorganisms (GCM) 10K type strain sequencing project: providing services to taxonomists for standard genome sequencing and annotation.</title>
        <authorList>
            <consortium name="The Broad Institute Genomics Platform"/>
            <consortium name="The Broad Institute Genome Sequencing Center for Infectious Disease"/>
            <person name="Wu L."/>
            <person name="Ma J."/>
        </authorList>
    </citation>
    <scope>NUCLEOTIDE SEQUENCE [LARGE SCALE GENOMIC DNA]</scope>
    <source>
        <strain evidence="2">CGMCC 4.7329</strain>
    </source>
</reference>
<protein>
    <recommendedName>
        <fullName evidence="3">WXG100 family type VII secretion target</fullName>
    </recommendedName>
</protein>
<keyword evidence="2" id="KW-1185">Reference proteome</keyword>
<dbReference type="SUPFAM" id="SSF140453">
    <property type="entry name" value="EsxAB dimer-like"/>
    <property type="match status" value="1"/>
</dbReference>
<evidence type="ECO:0000313" key="1">
    <source>
        <dbReference type="EMBL" id="GGN85636.1"/>
    </source>
</evidence>
<dbReference type="RefSeq" id="WP_189030439.1">
    <property type="nucleotide sequence ID" value="NZ_BMNE01000004.1"/>
</dbReference>
<proteinExistence type="predicted"/>
<organism evidence="1 2">
    <name type="scientific">Nocardia rhizosphaerihabitans</name>
    <dbReference type="NCBI Taxonomy" id="1691570"/>
    <lineage>
        <taxon>Bacteria</taxon>
        <taxon>Bacillati</taxon>
        <taxon>Actinomycetota</taxon>
        <taxon>Actinomycetes</taxon>
        <taxon>Mycobacteriales</taxon>
        <taxon>Nocardiaceae</taxon>
        <taxon>Nocardia</taxon>
    </lineage>
</organism>
<dbReference type="Gene3D" id="1.10.287.1060">
    <property type="entry name" value="ESAT-6-like"/>
    <property type="match status" value="1"/>
</dbReference>
<gene>
    <name evidence="1" type="ORF">GCM10011610_40200</name>
</gene>
<sequence length="106" mass="10470">MSSLNVDPAALRGTKPSFDSVAATITTGAQALAAVIAAEGECWGNDEIGEAFAKNYTPGVEPGQKAVTGLATVMTQTGANMVTIADALQNQDTAGAGGINTAASAL</sequence>
<accession>A0ABQ2KME9</accession>